<keyword evidence="2" id="KW-1185">Reference proteome</keyword>
<protein>
    <submittedName>
        <fullName evidence="1">Uncharacterized protein</fullName>
    </submittedName>
</protein>
<accession>A0A142F2R0</accession>
<sequence length="62" mass="7427">MVPLTWRERLLNLGYDVCHPITTVQRTIAQRYCRRFELVMVDTSDIVPMAAYRYIQSHRDAR</sequence>
<evidence type="ECO:0000313" key="2">
    <source>
        <dbReference type="Proteomes" id="UP000201826"/>
    </source>
</evidence>
<evidence type="ECO:0000313" key="1">
    <source>
        <dbReference type="EMBL" id="AMQ67067.1"/>
    </source>
</evidence>
<dbReference type="GeneID" id="29125853"/>
<proteinExistence type="predicted"/>
<dbReference type="EMBL" id="KU728633">
    <property type="protein sequence ID" value="AMQ67067.1"/>
    <property type="molecule type" value="Genomic_DNA"/>
</dbReference>
<dbReference type="Proteomes" id="UP000201826">
    <property type="component" value="Segment"/>
</dbReference>
<organism evidence="1 2">
    <name type="scientific">Mycobacterium phage Bipper</name>
    <dbReference type="NCBI Taxonomy" id="1805457"/>
    <lineage>
        <taxon>Viruses</taxon>
        <taxon>Duplodnaviria</taxon>
        <taxon>Heunggongvirae</taxon>
        <taxon>Uroviricota</taxon>
        <taxon>Caudoviricetes</taxon>
        <taxon>Bippervirus</taxon>
        <taxon>Bippervirus bipper</taxon>
    </lineage>
</organism>
<dbReference type="RefSeq" id="YP_009303279.1">
    <property type="nucleotide sequence ID" value="NC_031253.1"/>
</dbReference>
<name>A0A142F2R0_9CAUD</name>
<gene>
    <name evidence="1" type="primary">132</name>
    <name evidence="1" type="ORF">SEA_BIPPER_132</name>
</gene>
<dbReference type="KEGG" id="vg:29125853"/>
<reference evidence="2" key="1">
    <citation type="submission" date="2016-02" db="EMBL/GenBank/DDBJ databases">
        <authorList>
            <person name="Isern S."/>
            <person name="Barcellona C.M."/>
            <person name="Dozier K.D."/>
            <person name="Faust J.M."/>
            <person name="Fedrick A.J."/>
            <person name="Gagliardi L.E."/>
            <person name="Gatt S.M."/>
            <person name="Gleason P.S."/>
            <person name="Gomez E.A."/>
            <person name="Hoffman A.M."/>
            <person name="Jenkins M."/>
            <person name="Jones M.J."/>
            <person name="Lang J.F."/>
            <person name="Lequay S.M."/>
            <person name="Mars P.J."/>
            <person name="Mtchedlidze N."/>
            <person name="Osking Z.B."/>
            <person name="Paul L.M."/>
            <person name="Pica A.N."/>
            <person name="Robison M.D."/>
            <person name="Rodriguez D."/>
            <person name="Rosales K.A."/>
            <person name="Saravis L.E."/>
            <person name="Sisson B.M."/>
            <person name="Tan A.L."/>
            <person name="Voltaire R."/>
            <person name="Michael S.F."/>
            <person name="Warner M.H."/>
            <person name="Bradley K.W."/>
            <person name="Asai D.J."/>
            <person name="Bowman C.A."/>
            <person name="Russell D.A."/>
            <person name="Pope W.H."/>
            <person name="Jacobs-Sera D."/>
            <person name="Hendrix R.W."/>
            <person name="Hatfull G.F."/>
        </authorList>
    </citation>
    <scope>NUCLEOTIDE SEQUENCE [LARGE SCALE GENOMIC DNA]</scope>
</reference>